<name>A0A6A5ZSV2_9PLEO</name>
<reference evidence="2" key="1">
    <citation type="journal article" date="2020" name="Stud. Mycol.">
        <title>101 Dothideomycetes genomes: a test case for predicting lifestyles and emergence of pathogens.</title>
        <authorList>
            <person name="Haridas S."/>
            <person name="Albert R."/>
            <person name="Binder M."/>
            <person name="Bloem J."/>
            <person name="Labutti K."/>
            <person name="Salamov A."/>
            <person name="Andreopoulos B."/>
            <person name="Baker S."/>
            <person name="Barry K."/>
            <person name="Bills G."/>
            <person name="Bluhm B."/>
            <person name="Cannon C."/>
            <person name="Castanera R."/>
            <person name="Culley D."/>
            <person name="Daum C."/>
            <person name="Ezra D."/>
            <person name="Gonzalez J."/>
            <person name="Henrissat B."/>
            <person name="Kuo A."/>
            <person name="Liang C."/>
            <person name="Lipzen A."/>
            <person name="Lutzoni F."/>
            <person name="Magnuson J."/>
            <person name="Mondo S."/>
            <person name="Nolan M."/>
            <person name="Ohm R."/>
            <person name="Pangilinan J."/>
            <person name="Park H.-J."/>
            <person name="Ramirez L."/>
            <person name="Alfaro M."/>
            <person name="Sun H."/>
            <person name="Tritt A."/>
            <person name="Yoshinaga Y."/>
            <person name="Zwiers L.-H."/>
            <person name="Turgeon B."/>
            <person name="Goodwin S."/>
            <person name="Spatafora J."/>
            <person name="Crous P."/>
            <person name="Grigoriev I."/>
        </authorList>
    </citation>
    <scope>NUCLEOTIDE SEQUENCE</scope>
    <source>
        <strain evidence="2">CBS 627.86</strain>
    </source>
</reference>
<evidence type="ECO:0000313" key="2">
    <source>
        <dbReference type="EMBL" id="KAF2121927.1"/>
    </source>
</evidence>
<organism evidence="2 3">
    <name type="scientific">Lophiotrema nucula</name>
    <dbReference type="NCBI Taxonomy" id="690887"/>
    <lineage>
        <taxon>Eukaryota</taxon>
        <taxon>Fungi</taxon>
        <taxon>Dikarya</taxon>
        <taxon>Ascomycota</taxon>
        <taxon>Pezizomycotina</taxon>
        <taxon>Dothideomycetes</taxon>
        <taxon>Pleosporomycetidae</taxon>
        <taxon>Pleosporales</taxon>
        <taxon>Lophiotremataceae</taxon>
        <taxon>Lophiotrema</taxon>
    </lineage>
</organism>
<feature type="compositionally biased region" description="Low complexity" evidence="1">
    <location>
        <begin position="107"/>
        <end position="116"/>
    </location>
</feature>
<accession>A0A6A5ZSV2</accession>
<protein>
    <submittedName>
        <fullName evidence="2">Uncharacterized protein</fullName>
    </submittedName>
</protein>
<dbReference type="OrthoDB" id="3801269at2759"/>
<feature type="region of interest" description="Disordered" evidence="1">
    <location>
        <begin position="62"/>
        <end position="121"/>
    </location>
</feature>
<sequence length="245" mass="26753">MADVGLKEEKRGLRQAIRKWREKRKAKKATTTVTVTSIATTMSPQSTSNAAPVPAPAALFAPTTETTIHSPADPRNRRASPPSTIKKPRNTRRNTAPANFWAQPGPTTTITTTANTSPDFAATTNRLRSRLSLRRFSSQHLSQVQPQSQSQTLHPVRPILSQTPSAPAPHDHQNRRATLQSTTASEIAAQTQHDAAKLVAAAEVIRRDKPKDWLDPEWRAKEAKIIEDASVGEVREGGEGEKVGS</sequence>
<proteinExistence type="predicted"/>
<keyword evidence="3" id="KW-1185">Reference proteome</keyword>
<dbReference type="Proteomes" id="UP000799770">
    <property type="component" value="Unassembled WGS sequence"/>
</dbReference>
<evidence type="ECO:0000256" key="1">
    <source>
        <dbReference type="SAM" id="MobiDB-lite"/>
    </source>
</evidence>
<dbReference type="EMBL" id="ML977311">
    <property type="protein sequence ID" value="KAF2121927.1"/>
    <property type="molecule type" value="Genomic_DNA"/>
</dbReference>
<feature type="region of interest" description="Disordered" evidence="1">
    <location>
        <begin position="159"/>
        <end position="181"/>
    </location>
</feature>
<dbReference type="AlphaFoldDB" id="A0A6A5ZSV2"/>
<evidence type="ECO:0000313" key="3">
    <source>
        <dbReference type="Proteomes" id="UP000799770"/>
    </source>
</evidence>
<gene>
    <name evidence="2" type="ORF">BDV96DRAFT_134007</name>
</gene>